<protein>
    <recommendedName>
        <fullName evidence="4">Tetratricopeptide repeat protein</fullName>
    </recommendedName>
</protein>
<evidence type="ECO:0000256" key="1">
    <source>
        <dbReference type="SAM" id="MobiDB-lite"/>
    </source>
</evidence>
<reference evidence="2 3" key="1">
    <citation type="submission" date="2023-07" db="EMBL/GenBank/DDBJ databases">
        <authorList>
            <person name="Peeters C."/>
        </authorList>
    </citation>
    <scope>NUCLEOTIDE SEQUENCE [LARGE SCALE GENOMIC DNA]</scope>
    <source>
        <strain evidence="2 3">LMG 19083</strain>
    </source>
</reference>
<accession>A0ABM9JNS3</accession>
<evidence type="ECO:0000313" key="3">
    <source>
        <dbReference type="Proteomes" id="UP001189813"/>
    </source>
</evidence>
<comment type="caution">
    <text evidence="2">The sequence shown here is derived from an EMBL/GenBank/DDBJ whole genome shotgun (WGS) entry which is preliminary data.</text>
</comment>
<gene>
    <name evidence="2" type="ORF">LMG19083_03320</name>
</gene>
<feature type="region of interest" description="Disordered" evidence="1">
    <location>
        <begin position="1"/>
        <end position="30"/>
    </location>
</feature>
<evidence type="ECO:0008006" key="4">
    <source>
        <dbReference type="Google" id="ProtNLM"/>
    </source>
</evidence>
<organism evidence="2 3">
    <name type="scientific">Ralstonia psammae</name>
    <dbReference type="NCBI Taxonomy" id="3058598"/>
    <lineage>
        <taxon>Bacteria</taxon>
        <taxon>Pseudomonadati</taxon>
        <taxon>Pseudomonadota</taxon>
        <taxon>Betaproteobacteria</taxon>
        <taxon>Burkholderiales</taxon>
        <taxon>Burkholderiaceae</taxon>
        <taxon>Ralstonia</taxon>
    </lineage>
</organism>
<evidence type="ECO:0000313" key="2">
    <source>
        <dbReference type="EMBL" id="CAJ0799579.1"/>
    </source>
</evidence>
<sequence>MGLLKKLFGRSANDRVANPPPPPKDDTSPDIAPELALALEAYQQGQHEAAIAAAAPYADRHADANRLCALAYSDMRRYPEAFPYWLALFEQEPSAANNFRHTPHGKKQHALFPS</sequence>
<dbReference type="EMBL" id="CATZBU010000008">
    <property type="protein sequence ID" value="CAJ0799579.1"/>
    <property type="molecule type" value="Genomic_DNA"/>
</dbReference>
<proteinExistence type="predicted"/>
<keyword evidence="3" id="KW-1185">Reference proteome</keyword>
<name>A0ABM9JNS3_9RALS</name>
<dbReference type="Proteomes" id="UP001189813">
    <property type="component" value="Unassembled WGS sequence"/>
</dbReference>